<accession>A0A251VCA3</accession>
<keyword evidence="1" id="KW-0812">Transmembrane</keyword>
<protein>
    <submittedName>
        <fullName evidence="2">Uncharacterized protein</fullName>
    </submittedName>
</protein>
<proteinExistence type="predicted"/>
<evidence type="ECO:0000256" key="1">
    <source>
        <dbReference type="SAM" id="Phobius"/>
    </source>
</evidence>
<feature type="transmembrane region" description="Helical" evidence="1">
    <location>
        <begin position="6"/>
        <end position="27"/>
    </location>
</feature>
<gene>
    <name evidence="2" type="ORF">HannXRQ_Chr03g0091671</name>
</gene>
<dbReference type="AlphaFoldDB" id="A0A251VCA3"/>
<keyword evidence="1" id="KW-0472">Membrane</keyword>
<dbReference type="Proteomes" id="UP000215914">
    <property type="component" value="Chromosome 3"/>
</dbReference>
<dbReference type="EMBL" id="CM007892">
    <property type="protein sequence ID" value="OTG32899.1"/>
    <property type="molecule type" value="Genomic_DNA"/>
</dbReference>
<sequence length="76" mass="8893">MEVKFIYFINIAVWNFSNYGIFFYFYFNGHKVKEGPTFLHRRKRLEADGEDGTGWGRHGVWTVADPRRIGAAPHTV</sequence>
<dbReference type="InParanoid" id="A0A251VCA3"/>
<evidence type="ECO:0000313" key="3">
    <source>
        <dbReference type="Proteomes" id="UP000215914"/>
    </source>
</evidence>
<organism evidence="2 3">
    <name type="scientific">Helianthus annuus</name>
    <name type="common">Common sunflower</name>
    <dbReference type="NCBI Taxonomy" id="4232"/>
    <lineage>
        <taxon>Eukaryota</taxon>
        <taxon>Viridiplantae</taxon>
        <taxon>Streptophyta</taxon>
        <taxon>Embryophyta</taxon>
        <taxon>Tracheophyta</taxon>
        <taxon>Spermatophyta</taxon>
        <taxon>Magnoliopsida</taxon>
        <taxon>eudicotyledons</taxon>
        <taxon>Gunneridae</taxon>
        <taxon>Pentapetalae</taxon>
        <taxon>asterids</taxon>
        <taxon>campanulids</taxon>
        <taxon>Asterales</taxon>
        <taxon>Asteraceae</taxon>
        <taxon>Asteroideae</taxon>
        <taxon>Heliantheae alliance</taxon>
        <taxon>Heliantheae</taxon>
        <taxon>Helianthus</taxon>
    </lineage>
</organism>
<reference evidence="3" key="1">
    <citation type="journal article" date="2017" name="Nature">
        <title>The sunflower genome provides insights into oil metabolism, flowering and Asterid evolution.</title>
        <authorList>
            <person name="Badouin H."/>
            <person name="Gouzy J."/>
            <person name="Grassa C.J."/>
            <person name="Murat F."/>
            <person name="Staton S.E."/>
            <person name="Cottret L."/>
            <person name="Lelandais-Briere C."/>
            <person name="Owens G.L."/>
            <person name="Carrere S."/>
            <person name="Mayjonade B."/>
            <person name="Legrand L."/>
            <person name="Gill N."/>
            <person name="Kane N.C."/>
            <person name="Bowers J.E."/>
            <person name="Hubner S."/>
            <person name="Bellec A."/>
            <person name="Berard A."/>
            <person name="Berges H."/>
            <person name="Blanchet N."/>
            <person name="Boniface M.C."/>
            <person name="Brunel D."/>
            <person name="Catrice O."/>
            <person name="Chaidir N."/>
            <person name="Claudel C."/>
            <person name="Donnadieu C."/>
            <person name="Faraut T."/>
            <person name="Fievet G."/>
            <person name="Helmstetter N."/>
            <person name="King M."/>
            <person name="Knapp S.J."/>
            <person name="Lai Z."/>
            <person name="Le Paslier M.C."/>
            <person name="Lippi Y."/>
            <person name="Lorenzon L."/>
            <person name="Mandel J.R."/>
            <person name="Marage G."/>
            <person name="Marchand G."/>
            <person name="Marquand E."/>
            <person name="Bret-Mestries E."/>
            <person name="Morien E."/>
            <person name="Nambeesan S."/>
            <person name="Nguyen T."/>
            <person name="Pegot-Espagnet P."/>
            <person name="Pouilly N."/>
            <person name="Raftis F."/>
            <person name="Sallet E."/>
            <person name="Schiex T."/>
            <person name="Thomas J."/>
            <person name="Vandecasteele C."/>
            <person name="Vares D."/>
            <person name="Vear F."/>
            <person name="Vautrin S."/>
            <person name="Crespi M."/>
            <person name="Mangin B."/>
            <person name="Burke J.M."/>
            <person name="Salse J."/>
            <person name="Munos S."/>
            <person name="Vincourt P."/>
            <person name="Rieseberg L.H."/>
            <person name="Langlade N.B."/>
        </authorList>
    </citation>
    <scope>NUCLEOTIDE SEQUENCE [LARGE SCALE GENOMIC DNA]</scope>
    <source>
        <strain evidence="3">cv. SF193</strain>
    </source>
</reference>
<name>A0A251VCA3_HELAN</name>
<keyword evidence="1" id="KW-1133">Transmembrane helix</keyword>
<evidence type="ECO:0000313" key="2">
    <source>
        <dbReference type="EMBL" id="OTG32899.1"/>
    </source>
</evidence>
<keyword evidence="3" id="KW-1185">Reference proteome</keyword>